<dbReference type="PROSITE" id="PS51760">
    <property type="entry name" value="GH10_2"/>
    <property type="match status" value="1"/>
</dbReference>
<dbReference type="Gene3D" id="3.20.20.80">
    <property type="entry name" value="Glycosidases"/>
    <property type="match status" value="1"/>
</dbReference>
<evidence type="ECO:0000256" key="6">
    <source>
        <dbReference type="ARBA" id="ARBA00022651"/>
    </source>
</evidence>
<keyword evidence="8 11" id="KW-0119">Carbohydrate metabolism</keyword>
<dbReference type="PANTHER" id="PTHR31490">
    <property type="entry name" value="GLYCOSYL HYDROLASE"/>
    <property type="match status" value="1"/>
</dbReference>
<evidence type="ECO:0000256" key="5">
    <source>
        <dbReference type="ARBA" id="ARBA00022525"/>
    </source>
</evidence>
<keyword evidence="7 11" id="KW-0378">Hydrolase</keyword>
<feature type="chain" id="PRO_5003437049" description="Beta-xylanase" evidence="12">
    <location>
        <begin position="19"/>
        <end position="369"/>
    </location>
</feature>
<dbReference type="GO" id="GO:0005576">
    <property type="term" value="C:extracellular region"/>
    <property type="evidence" value="ECO:0007669"/>
    <property type="project" value="UniProtKB-SubCell"/>
</dbReference>
<comment type="pathway">
    <text evidence="3">Glycan degradation; xylan degradation.</text>
</comment>
<evidence type="ECO:0000256" key="1">
    <source>
        <dbReference type="ARBA" id="ARBA00000681"/>
    </source>
</evidence>
<comment type="similarity">
    <text evidence="4 11">Belongs to the glycosyl hydrolase 10 (cellulase F) family.</text>
</comment>
<keyword evidence="15" id="KW-1185">Reference proteome</keyword>
<dbReference type="Pfam" id="PF00331">
    <property type="entry name" value="Glyco_hydro_10"/>
    <property type="match status" value="1"/>
</dbReference>
<dbReference type="SUPFAM" id="SSF51445">
    <property type="entry name" value="(Trans)glycosidases"/>
    <property type="match status" value="1"/>
</dbReference>
<feature type="signal peptide" evidence="12">
    <location>
        <begin position="1"/>
        <end position="18"/>
    </location>
</feature>
<dbReference type="EMBL" id="CP003012">
    <property type="protein sequence ID" value="AEO68586.1"/>
    <property type="molecule type" value="Genomic_DNA"/>
</dbReference>
<evidence type="ECO:0000256" key="9">
    <source>
        <dbReference type="ARBA" id="ARBA00023295"/>
    </source>
</evidence>
<feature type="domain" description="GH10" evidence="13">
    <location>
        <begin position="45"/>
        <end position="351"/>
    </location>
</feature>
<keyword evidence="12" id="KW-0732">Signal</keyword>
<protein>
    <recommendedName>
        <fullName evidence="11">Beta-xylanase</fullName>
        <ecNumber evidence="11">3.2.1.8</ecNumber>
    </recommendedName>
</protein>
<name>G2R8T7_THETT</name>
<keyword evidence="9 11" id="KW-0326">Glycosidase</keyword>
<proteinExistence type="inferred from homology"/>
<evidence type="ECO:0000256" key="7">
    <source>
        <dbReference type="ARBA" id="ARBA00022801"/>
    </source>
</evidence>
<dbReference type="EC" id="3.2.1.8" evidence="11"/>
<evidence type="ECO:0000313" key="15">
    <source>
        <dbReference type="Proteomes" id="UP000008181"/>
    </source>
</evidence>
<keyword evidence="6" id="KW-0858">Xylan degradation</keyword>
<dbReference type="KEGG" id="ttt:THITE_2118148"/>
<gene>
    <name evidence="14" type="ORF">THITE_2118148</name>
</gene>
<comment type="catalytic activity">
    <reaction evidence="1 11">
        <text>Endohydrolysis of (1-&gt;4)-beta-D-xylosidic linkages in xylans.</text>
        <dbReference type="EC" id="3.2.1.8"/>
    </reaction>
</comment>
<dbReference type="InterPro" id="IPR001000">
    <property type="entry name" value="GH10_dom"/>
</dbReference>
<evidence type="ECO:0000259" key="13">
    <source>
        <dbReference type="PROSITE" id="PS51760"/>
    </source>
</evidence>
<dbReference type="InterPro" id="IPR044846">
    <property type="entry name" value="GH10"/>
</dbReference>
<dbReference type="GO" id="GO:0031176">
    <property type="term" value="F:endo-1,4-beta-xylanase activity"/>
    <property type="evidence" value="ECO:0007669"/>
    <property type="project" value="UniProtKB-EC"/>
</dbReference>
<evidence type="ECO:0000256" key="11">
    <source>
        <dbReference type="RuleBase" id="RU361174"/>
    </source>
</evidence>
<dbReference type="OrthoDB" id="3055998at2759"/>
<evidence type="ECO:0000256" key="8">
    <source>
        <dbReference type="ARBA" id="ARBA00023277"/>
    </source>
</evidence>
<reference evidence="14 15" key="1">
    <citation type="journal article" date="2011" name="Nat. Biotechnol.">
        <title>Comparative genomic analysis of the thermophilic biomass-degrading fungi Myceliophthora thermophila and Thielavia terrestris.</title>
        <authorList>
            <person name="Berka R.M."/>
            <person name="Grigoriev I.V."/>
            <person name="Otillar R."/>
            <person name="Salamov A."/>
            <person name="Grimwood J."/>
            <person name="Reid I."/>
            <person name="Ishmael N."/>
            <person name="John T."/>
            <person name="Darmond C."/>
            <person name="Moisan M.-C."/>
            <person name="Henrissat B."/>
            <person name="Coutinho P.M."/>
            <person name="Lombard V."/>
            <person name="Natvig D.O."/>
            <person name="Lindquist E."/>
            <person name="Schmutz J."/>
            <person name="Lucas S."/>
            <person name="Harris P."/>
            <person name="Powlowski J."/>
            <person name="Bellemare A."/>
            <person name="Taylor D."/>
            <person name="Butler G."/>
            <person name="de Vries R.P."/>
            <person name="Allijn I.E."/>
            <person name="van den Brink J."/>
            <person name="Ushinsky S."/>
            <person name="Storms R."/>
            <person name="Powell A.J."/>
            <person name="Paulsen I.T."/>
            <person name="Elbourne L.D.H."/>
            <person name="Baker S.E."/>
            <person name="Magnuson J."/>
            <person name="LaBoissiere S."/>
            <person name="Clutterbuck A.J."/>
            <person name="Martinez D."/>
            <person name="Wogulis M."/>
            <person name="de Leon A.L."/>
            <person name="Rey M.W."/>
            <person name="Tsang A."/>
        </authorList>
    </citation>
    <scope>NUCLEOTIDE SEQUENCE [LARGE SCALE GENOMIC DNA]</scope>
    <source>
        <strain evidence="15">ATCC 38088 / NRRL 8126</strain>
    </source>
</reference>
<sequence length="369" mass="41054">MHLASALLFLASLPLGLAGKDKGKPCKKGLNTLAKQAGLKYFGSATDSPGFRERAGYEAVYPQYDQIMWKSGEFHMTTPTNGMKWVFTEPERGVFNFTEGEIVASLAKQNGFMLRCHALVWHSQLPDWVTATNWTAAELRQIIVNHITHVVGHWKGQCYAWDVVNEALNEDGTYRDSIFYQVLGEEYIKLAFETASKIDPHAKLYYNDYNLEYPGPKVTGAQNIVKMLKTAGIRIDGVGLQSHLVAESHPTLDQHIDAIRSFSSLGVEVALTELDVRLTLPANATNLAEQNDAYKNIVGACVQVRGCIGVTIWDFYDPFSWVPATFPGQGAPLLWFENFTTHPAYHGVAEALTNKTTRGRARRAQLRSA</sequence>
<evidence type="ECO:0000313" key="14">
    <source>
        <dbReference type="EMBL" id="AEO68586.1"/>
    </source>
</evidence>
<dbReference type="GO" id="GO:0045493">
    <property type="term" value="P:xylan catabolic process"/>
    <property type="evidence" value="ECO:0007669"/>
    <property type="project" value="UniProtKB-KW"/>
</dbReference>
<evidence type="ECO:0000256" key="4">
    <source>
        <dbReference type="ARBA" id="ARBA00007495"/>
    </source>
</evidence>
<keyword evidence="5" id="KW-0964">Secreted</keyword>
<dbReference type="GeneID" id="11520254"/>
<evidence type="ECO:0000256" key="10">
    <source>
        <dbReference type="ARBA" id="ARBA00023326"/>
    </source>
</evidence>
<evidence type="ECO:0000256" key="2">
    <source>
        <dbReference type="ARBA" id="ARBA00004613"/>
    </source>
</evidence>
<dbReference type="AlphaFoldDB" id="G2R8T7"/>
<keyword evidence="10 11" id="KW-0624">Polysaccharide degradation</keyword>
<dbReference type="PANTHER" id="PTHR31490:SF35">
    <property type="entry name" value="ENDO-1,4-BETA-XYLANASE"/>
    <property type="match status" value="1"/>
</dbReference>
<dbReference type="PRINTS" id="PR00134">
    <property type="entry name" value="GLHYDRLASE10"/>
</dbReference>
<dbReference type="InterPro" id="IPR017853">
    <property type="entry name" value="GH"/>
</dbReference>
<dbReference type="Proteomes" id="UP000008181">
    <property type="component" value="Chromosome 4"/>
</dbReference>
<comment type="subcellular location">
    <subcellularLocation>
        <location evidence="2">Secreted</location>
    </subcellularLocation>
</comment>
<organism evidence="14 15">
    <name type="scientific">Thermothielavioides terrestris (strain ATCC 38088 / NRRL 8126)</name>
    <name type="common">Thielavia terrestris</name>
    <dbReference type="NCBI Taxonomy" id="578455"/>
    <lineage>
        <taxon>Eukaryota</taxon>
        <taxon>Fungi</taxon>
        <taxon>Dikarya</taxon>
        <taxon>Ascomycota</taxon>
        <taxon>Pezizomycotina</taxon>
        <taxon>Sordariomycetes</taxon>
        <taxon>Sordariomycetidae</taxon>
        <taxon>Sordariales</taxon>
        <taxon>Chaetomiaceae</taxon>
        <taxon>Thermothielavioides</taxon>
        <taxon>Thermothielavioides terrestris</taxon>
    </lineage>
</organism>
<accession>G2R8T7</accession>
<dbReference type="HOGENOM" id="CLU_020161_1_0_1"/>
<dbReference type="eggNOG" id="ENOG502QR4K">
    <property type="taxonomic scope" value="Eukaryota"/>
</dbReference>
<evidence type="ECO:0000256" key="12">
    <source>
        <dbReference type="SAM" id="SignalP"/>
    </source>
</evidence>
<dbReference type="RefSeq" id="XP_003654922.1">
    <property type="nucleotide sequence ID" value="XM_003654874.1"/>
</dbReference>
<evidence type="ECO:0000256" key="3">
    <source>
        <dbReference type="ARBA" id="ARBA00004851"/>
    </source>
</evidence>
<dbReference type="SMART" id="SM00633">
    <property type="entry name" value="Glyco_10"/>
    <property type="match status" value="1"/>
</dbReference>